<evidence type="ECO:0000313" key="2">
    <source>
        <dbReference type="EMBL" id="GAA5185802.1"/>
    </source>
</evidence>
<protein>
    <recommendedName>
        <fullName evidence="1">DUF4132 domain-containing protein</fullName>
    </recommendedName>
</protein>
<evidence type="ECO:0000259" key="1">
    <source>
        <dbReference type="Pfam" id="PF13569"/>
    </source>
</evidence>
<feature type="domain" description="DUF4132" evidence="1">
    <location>
        <begin position="858"/>
        <end position="1040"/>
    </location>
</feature>
<dbReference type="Pfam" id="PF13569">
    <property type="entry name" value="DUF4132"/>
    <property type="match status" value="1"/>
</dbReference>
<evidence type="ECO:0000313" key="3">
    <source>
        <dbReference type="Proteomes" id="UP001501570"/>
    </source>
</evidence>
<accession>A0ABP9RTM4</accession>
<dbReference type="Proteomes" id="UP001501570">
    <property type="component" value="Unassembled WGS sequence"/>
</dbReference>
<dbReference type="EMBL" id="BAABJQ010000007">
    <property type="protein sequence ID" value="GAA5185802.1"/>
    <property type="molecule type" value="Genomic_DNA"/>
</dbReference>
<gene>
    <name evidence="2" type="ORF">GCM10023322_30660</name>
</gene>
<dbReference type="InterPro" id="IPR025406">
    <property type="entry name" value="DUF4132"/>
</dbReference>
<reference evidence="3" key="1">
    <citation type="journal article" date="2019" name="Int. J. Syst. Evol. Microbiol.">
        <title>The Global Catalogue of Microorganisms (GCM) 10K type strain sequencing project: providing services to taxonomists for standard genome sequencing and annotation.</title>
        <authorList>
            <consortium name="The Broad Institute Genomics Platform"/>
            <consortium name="The Broad Institute Genome Sequencing Center for Infectious Disease"/>
            <person name="Wu L."/>
            <person name="Ma J."/>
        </authorList>
    </citation>
    <scope>NUCLEOTIDE SEQUENCE [LARGE SCALE GENOMIC DNA]</scope>
    <source>
        <strain evidence="3">JCM 18304</strain>
    </source>
</reference>
<organism evidence="2 3">
    <name type="scientific">Rugosimonospora acidiphila</name>
    <dbReference type="NCBI Taxonomy" id="556531"/>
    <lineage>
        <taxon>Bacteria</taxon>
        <taxon>Bacillati</taxon>
        <taxon>Actinomycetota</taxon>
        <taxon>Actinomycetes</taxon>
        <taxon>Micromonosporales</taxon>
        <taxon>Micromonosporaceae</taxon>
        <taxon>Rugosimonospora</taxon>
    </lineage>
</organism>
<comment type="caution">
    <text evidence="2">The sequence shown here is derived from an EMBL/GenBank/DDBJ whole genome shotgun (WGS) entry which is preliminary data.</text>
</comment>
<sequence length="1128" mass="122021">MTDAVGTDAVGTDAVVTDALSDETPMDVDEETFVFPAAWRKFVLPRRGGSPGPVLATDAAGGEELMRAAKASIEAYTHPANDPELIAAATGYLADPTTGSATGAGVVAGLVAAHIGRNERERLPTVADAWVASRGVVFAAEAVVQLAGVQFDSTWTGGRRIDPRVLRHPGGGWTYFPHWEAVAGRVRAMLAVASEDEYATAIAALEGLRSQSPECRVATSFLLPTQRAWVDADCAELTRIGDQYLWKVLWCSASSGEQLGLLGPAVNPWWMAGDTTGLATATDGVGPAVAPHLLPALDSAHVDADRQRRILAAIARFPTDEAFASLIARLDRKYVTPAALEAARRFPRRALRLLAADGTRAAADLLRAHVLAHRELATAQLAGLAPTERARVEAILTESAPVPEAPARSLPPVLVTPPWTVKRKAAKPIVVDGLEFTGEPVIAWALGEQERWATPDLSPRWWRLNDSIETALEQYRAGTLRQDRQVSLMFTGPDELVASLLPDWRPGQLWGADLLLAPLIARHGLAALPVSLDLAGKVPTANSKLLLPYASVEVVAHMASLLGRLKSLRGLAMSWLERHWAYAARALVPAALGKAGPARRAAEEALRLVAVRHRDGVLAAADGYGQPARAGVEALLNVDPLRLLPARVPALPSWAEPGLLPRILLKDRSAALGDRATRHLCTMLAISKPGDVYAGVPLVRDLCDRHSLAEFGWALFNQWQLVGAPAKEGWPLQALRWLGDDETVRRLSPVIRAWPGTGGHAKALVGLDILTEIGSDLALMHLHSIARKVKFKALRDRAEQKVAEVAAGLGLTAEQLADRLVPDFGLDANGSLTLDYGPRRFIVGFDEQLKPYVADESGARRKALPKPGAHDDRQLAPAAYQRFSGLKKDVRAVAADQIRRLEAAMVAQRRWAAADFRDYFVAHPLLWHIVRRLLWTATVGDGEPVAFRVAEDRTFADLADDGYELPADATVGLAHPVLLGERVAAWSEVFADYAILQPFPQLGRPVYELTDDERAATGLGRFTGLKVATTTLLGLERRGWLRGEPQDAGVQAWMWRPTPAGRAVVVDLDPGIPIGAPDMLPDQMIHSIWVNGRPRGDWLPRNPSHRFGELDPITASETLRDLTEVLVR</sequence>
<name>A0ABP9RTM4_9ACTN</name>
<keyword evidence="3" id="KW-1185">Reference proteome</keyword>
<proteinExistence type="predicted"/>